<dbReference type="PROSITE" id="PS00108">
    <property type="entry name" value="PROTEIN_KINASE_ST"/>
    <property type="match status" value="1"/>
</dbReference>
<dbReference type="GO" id="GO:0005737">
    <property type="term" value="C:cytoplasm"/>
    <property type="evidence" value="ECO:0007669"/>
    <property type="project" value="TreeGrafter"/>
</dbReference>
<gene>
    <name evidence="6" type="ORF">BSL78_11621</name>
</gene>
<reference evidence="6 7" key="1">
    <citation type="journal article" date="2017" name="PLoS Biol.">
        <title>The sea cucumber genome provides insights into morphological evolution and visceral regeneration.</title>
        <authorList>
            <person name="Zhang X."/>
            <person name="Sun L."/>
            <person name="Yuan J."/>
            <person name="Sun Y."/>
            <person name="Gao Y."/>
            <person name="Zhang L."/>
            <person name="Li S."/>
            <person name="Dai H."/>
            <person name="Hamel J.F."/>
            <person name="Liu C."/>
            <person name="Yu Y."/>
            <person name="Liu S."/>
            <person name="Lin W."/>
            <person name="Guo K."/>
            <person name="Jin S."/>
            <person name="Xu P."/>
            <person name="Storey K.B."/>
            <person name="Huan P."/>
            <person name="Zhang T."/>
            <person name="Zhou Y."/>
            <person name="Zhang J."/>
            <person name="Lin C."/>
            <person name="Li X."/>
            <person name="Xing L."/>
            <person name="Huo D."/>
            <person name="Sun M."/>
            <person name="Wang L."/>
            <person name="Mercier A."/>
            <person name="Li F."/>
            <person name="Yang H."/>
            <person name="Xiang J."/>
        </authorList>
    </citation>
    <scope>NUCLEOTIDE SEQUENCE [LARGE SCALE GENOMIC DNA]</scope>
    <source>
        <strain evidence="6">Shaxun</strain>
        <tissue evidence="6">Muscle</tissue>
    </source>
</reference>
<feature type="binding site" evidence="3">
    <location>
        <position position="85"/>
    </location>
    <ligand>
        <name>ATP</name>
        <dbReference type="ChEBI" id="CHEBI:30616"/>
    </ligand>
</feature>
<proteinExistence type="inferred from homology"/>
<dbReference type="SUPFAM" id="SSF56112">
    <property type="entry name" value="Protein kinase-like (PK-like)"/>
    <property type="match status" value="1"/>
</dbReference>
<sequence>MPYLDNIYLNILNPDSFSYIDYKPQVDQYLETCERLGFRGVFVISPDDLEEVEDECGVPVFLGGGANGGVSLMRIKLTRTLVAVKSQYKNLDITEATENFVHELKVLLALQGLEQFPKIYGLTPPQDGGPLPAIVQEFIGDRQSYHTTSLLAAINSRRISRYQSVQVALDIAKALRDMHGRRLLHCDLKNDNILLQLTDKGHVAHDVDAKTFDASAPSYPANDAIKVKLIDFGLSSNMDEPGLYLHMNDEEQRTAFVRSFHLAPEVIRGQMPLYKLSEVFSLGQVFRDLGQLGDNFLDLLGNQCMKMNPDDRPELDDVINLVEGQLTRLQQLS</sequence>
<keyword evidence="4" id="KW-0723">Serine/threonine-protein kinase</keyword>
<evidence type="ECO:0000259" key="5">
    <source>
        <dbReference type="PROSITE" id="PS50011"/>
    </source>
</evidence>
<dbReference type="PANTHER" id="PTHR23257">
    <property type="entry name" value="SERINE-THREONINE PROTEIN KINASE"/>
    <property type="match status" value="1"/>
</dbReference>
<dbReference type="STRING" id="307972.A0A2G8KU23"/>
<dbReference type="EMBL" id="MRZV01000370">
    <property type="protein sequence ID" value="PIK51482.1"/>
    <property type="molecule type" value="Genomic_DNA"/>
</dbReference>
<keyword evidence="2 3" id="KW-0067">ATP-binding</keyword>
<dbReference type="InterPro" id="IPR050167">
    <property type="entry name" value="Ser_Thr_protein_kinase"/>
</dbReference>
<dbReference type="GO" id="GO:0004674">
    <property type="term" value="F:protein serine/threonine kinase activity"/>
    <property type="evidence" value="ECO:0007669"/>
    <property type="project" value="UniProtKB-KW"/>
</dbReference>
<dbReference type="GO" id="GO:0007165">
    <property type="term" value="P:signal transduction"/>
    <property type="evidence" value="ECO:0007669"/>
    <property type="project" value="TreeGrafter"/>
</dbReference>
<dbReference type="InterPro" id="IPR000719">
    <property type="entry name" value="Prot_kinase_dom"/>
</dbReference>
<dbReference type="OrthoDB" id="6097776at2759"/>
<dbReference type="Pfam" id="PF00069">
    <property type="entry name" value="Pkinase"/>
    <property type="match status" value="1"/>
</dbReference>
<accession>A0A2G8KU23</accession>
<protein>
    <recommendedName>
        <fullName evidence="5">Protein kinase domain-containing protein</fullName>
    </recommendedName>
</protein>
<keyword evidence="4" id="KW-0418">Kinase</keyword>
<dbReference type="PROSITE" id="PS00107">
    <property type="entry name" value="PROTEIN_KINASE_ATP"/>
    <property type="match status" value="1"/>
</dbReference>
<evidence type="ECO:0000256" key="3">
    <source>
        <dbReference type="PROSITE-ProRule" id="PRU10141"/>
    </source>
</evidence>
<name>A0A2G8KU23_STIJA</name>
<keyword evidence="7" id="KW-1185">Reference proteome</keyword>
<dbReference type="SMART" id="SM00220">
    <property type="entry name" value="S_TKc"/>
    <property type="match status" value="1"/>
</dbReference>
<dbReference type="PANTHER" id="PTHR23257:SF963">
    <property type="entry name" value="AT08303P"/>
    <property type="match status" value="1"/>
</dbReference>
<comment type="similarity">
    <text evidence="4">Belongs to the protein kinase superfamily.</text>
</comment>
<organism evidence="6 7">
    <name type="scientific">Stichopus japonicus</name>
    <name type="common">Sea cucumber</name>
    <dbReference type="NCBI Taxonomy" id="307972"/>
    <lineage>
        <taxon>Eukaryota</taxon>
        <taxon>Metazoa</taxon>
        <taxon>Echinodermata</taxon>
        <taxon>Eleutherozoa</taxon>
        <taxon>Echinozoa</taxon>
        <taxon>Holothuroidea</taxon>
        <taxon>Aspidochirotacea</taxon>
        <taxon>Aspidochirotida</taxon>
        <taxon>Stichopodidae</taxon>
        <taxon>Apostichopus</taxon>
    </lineage>
</organism>
<keyword evidence="4" id="KW-0808">Transferase</keyword>
<dbReference type="InterPro" id="IPR017441">
    <property type="entry name" value="Protein_kinase_ATP_BS"/>
</dbReference>
<dbReference type="Proteomes" id="UP000230750">
    <property type="component" value="Unassembled WGS sequence"/>
</dbReference>
<dbReference type="GO" id="GO:0005524">
    <property type="term" value="F:ATP binding"/>
    <property type="evidence" value="ECO:0007669"/>
    <property type="project" value="UniProtKB-UniRule"/>
</dbReference>
<evidence type="ECO:0000256" key="2">
    <source>
        <dbReference type="ARBA" id="ARBA00022840"/>
    </source>
</evidence>
<dbReference type="InterPro" id="IPR011009">
    <property type="entry name" value="Kinase-like_dom_sf"/>
</dbReference>
<dbReference type="PROSITE" id="PS50011">
    <property type="entry name" value="PROTEIN_KINASE_DOM"/>
    <property type="match status" value="1"/>
</dbReference>
<evidence type="ECO:0000313" key="6">
    <source>
        <dbReference type="EMBL" id="PIK51482.1"/>
    </source>
</evidence>
<dbReference type="InterPro" id="IPR008271">
    <property type="entry name" value="Ser/Thr_kinase_AS"/>
</dbReference>
<keyword evidence="1 3" id="KW-0547">Nucleotide-binding</keyword>
<dbReference type="AlphaFoldDB" id="A0A2G8KU23"/>
<evidence type="ECO:0000256" key="4">
    <source>
        <dbReference type="RuleBase" id="RU000304"/>
    </source>
</evidence>
<evidence type="ECO:0000313" key="7">
    <source>
        <dbReference type="Proteomes" id="UP000230750"/>
    </source>
</evidence>
<dbReference type="Gene3D" id="1.10.510.10">
    <property type="entry name" value="Transferase(Phosphotransferase) domain 1"/>
    <property type="match status" value="1"/>
</dbReference>
<evidence type="ECO:0000256" key="1">
    <source>
        <dbReference type="ARBA" id="ARBA00022741"/>
    </source>
</evidence>
<feature type="domain" description="Protein kinase" evidence="5">
    <location>
        <begin position="56"/>
        <end position="333"/>
    </location>
</feature>
<comment type="caution">
    <text evidence="6">The sequence shown here is derived from an EMBL/GenBank/DDBJ whole genome shotgun (WGS) entry which is preliminary data.</text>
</comment>